<protein>
    <submittedName>
        <fullName evidence="1">Uncharacterized protein</fullName>
    </submittedName>
</protein>
<proteinExistence type="predicted"/>
<dbReference type="EMBL" id="JLXW01000013">
    <property type="protein sequence ID" value="KBZ57001.1"/>
    <property type="molecule type" value="Genomic_DNA"/>
</dbReference>
<dbReference type="HOGENOM" id="CLU_2826572_0_0_11"/>
<keyword evidence="2" id="KW-1185">Reference proteome</keyword>
<accession>A0A051TL00</accession>
<sequence>MVVGRIALVVGNVTFPSGRGSFFFRPAQVAFRILGLVCRVHLVRIGRSQVQFGRLFVKLHGASVRR</sequence>
<dbReference type="AlphaFoldDB" id="A0A051TL00"/>
<evidence type="ECO:0000313" key="2">
    <source>
        <dbReference type="Proteomes" id="UP000025947"/>
    </source>
</evidence>
<evidence type="ECO:0000313" key="1">
    <source>
        <dbReference type="EMBL" id="KBZ57001.1"/>
    </source>
</evidence>
<gene>
    <name evidence="1" type="ORF">K875_05517</name>
</gene>
<dbReference type="RefSeq" id="WP_044487703.1">
    <property type="nucleotide sequence ID" value="NZ_KK328284.1"/>
</dbReference>
<reference evidence="1 2" key="1">
    <citation type="submission" date="2014-04" db="EMBL/GenBank/DDBJ databases">
        <title>The Genome Sequence of Mycobacterium tuberculosis TKK-01-0051.</title>
        <authorList>
            <consortium name="The Broad Institute Genomics Platform"/>
            <consortium name="The Broad Institute Genome Sequencing Center for Infectious Disease"/>
            <person name="Earl A.M."/>
            <person name="Cohen K."/>
            <person name="Pym A."/>
            <person name="Bishai W."/>
            <person name="Maharaj K."/>
            <person name="Desjardins C."/>
            <person name="Abeel T."/>
            <person name="Young S."/>
            <person name="Zeng Q."/>
            <person name="Gargeya S."/>
            <person name="Abouelleil A."/>
            <person name="Alvarado L."/>
            <person name="Chapman S.B."/>
            <person name="Gainer-Dewar J."/>
            <person name="Goldberg J."/>
            <person name="Griggs A."/>
            <person name="Gujja S."/>
            <person name="Hansen M."/>
            <person name="Howarth C."/>
            <person name="Imamovic A."/>
            <person name="Larimer J."/>
            <person name="Murphy C."/>
            <person name="Naylor J."/>
            <person name="Pearson M."/>
            <person name="Poon T.W."/>
            <person name="Priest M."/>
            <person name="Roberts A."/>
            <person name="Saif S."/>
            <person name="Shea T."/>
            <person name="Sykes S."/>
            <person name="Wortman J."/>
            <person name="Nusbaum C."/>
            <person name="Birren B."/>
        </authorList>
    </citation>
    <scope>NUCLEOTIDE SEQUENCE [LARGE SCALE GENOMIC DNA]</scope>
    <source>
        <strain evidence="1 2">TKK-01-0051</strain>
    </source>
</reference>
<dbReference type="Proteomes" id="UP000025947">
    <property type="component" value="Unassembled WGS sequence"/>
</dbReference>
<dbReference type="PATRIC" id="fig|1324261.3.peg.5557"/>
<organism evidence="1 2">
    <name type="scientific">Mycobacterium [tuberculosis] TKK-01-0051</name>
    <dbReference type="NCBI Taxonomy" id="1324261"/>
    <lineage>
        <taxon>Bacteria</taxon>
        <taxon>Bacillati</taxon>
        <taxon>Actinomycetota</taxon>
        <taxon>Actinomycetes</taxon>
        <taxon>Mycobacteriales</taxon>
        <taxon>Mycobacteriaceae</taxon>
        <taxon>Mycobacterium</taxon>
        <taxon>Mycobacterium avium complex (MAC)</taxon>
    </lineage>
</organism>
<name>A0A051TL00_9MYCO</name>
<comment type="caution">
    <text evidence="1">The sequence shown here is derived from an EMBL/GenBank/DDBJ whole genome shotgun (WGS) entry which is preliminary data.</text>
</comment>